<feature type="compositionally biased region" description="Basic and acidic residues" evidence="1">
    <location>
        <begin position="49"/>
        <end position="59"/>
    </location>
</feature>
<dbReference type="Proteomes" id="UP000563601">
    <property type="component" value="Unassembled WGS sequence"/>
</dbReference>
<feature type="region of interest" description="Disordered" evidence="1">
    <location>
        <begin position="49"/>
        <end position="84"/>
    </location>
</feature>
<protein>
    <submittedName>
        <fullName evidence="2">Uncharacterized protein</fullName>
    </submittedName>
</protein>
<dbReference type="AlphaFoldDB" id="A0AA89T797"/>
<evidence type="ECO:0000256" key="1">
    <source>
        <dbReference type="SAM" id="MobiDB-lite"/>
    </source>
</evidence>
<gene>
    <name evidence="2" type="ORF">HNQ53_003422</name>
</gene>
<evidence type="ECO:0000313" key="2">
    <source>
        <dbReference type="EMBL" id="MBB5213175.1"/>
    </source>
</evidence>
<evidence type="ECO:0000313" key="3">
    <source>
        <dbReference type="Proteomes" id="UP000563601"/>
    </source>
</evidence>
<sequence>MNYFRGAQLAAPVPVLLDRSLDNFLQAFVAGSAGGNSRCHSGLSLWKETRDNAGHDSGADHQNQQKSKYNPHAEQRDIQTLLHQ</sequence>
<organism evidence="2 3">
    <name type="scientific">Microbulbifer hydrolyticus</name>
    <dbReference type="NCBI Taxonomy" id="48074"/>
    <lineage>
        <taxon>Bacteria</taxon>
        <taxon>Pseudomonadati</taxon>
        <taxon>Pseudomonadota</taxon>
        <taxon>Gammaproteobacteria</taxon>
        <taxon>Cellvibrionales</taxon>
        <taxon>Microbulbiferaceae</taxon>
        <taxon>Microbulbifer</taxon>
    </lineage>
</organism>
<dbReference type="EMBL" id="JACHHR010000006">
    <property type="protein sequence ID" value="MBB5213175.1"/>
    <property type="molecule type" value="Genomic_DNA"/>
</dbReference>
<proteinExistence type="predicted"/>
<name>A0AA89T797_9GAMM</name>
<reference evidence="2 3" key="1">
    <citation type="submission" date="2020-08" db="EMBL/GenBank/DDBJ databases">
        <title>Genomic Encyclopedia of Type Strains, Phase IV (KMG-IV): sequencing the most valuable type-strain genomes for metagenomic binning, comparative biology and taxonomic classification.</title>
        <authorList>
            <person name="Goeker M."/>
        </authorList>
    </citation>
    <scope>NUCLEOTIDE SEQUENCE [LARGE SCALE GENOMIC DNA]</scope>
    <source>
        <strain evidence="2 3">DSM 11525</strain>
    </source>
</reference>
<comment type="caution">
    <text evidence="2">The sequence shown here is derived from an EMBL/GenBank/DDBJ whole genome shotgun (WGS) entry which is preliminary data.</text>
</comment>
<accession>A0AA89T797</accession>